<evidence type="ECO:0000313" key="2">
    <source>
        <dbReference type="Proteomes" id="UP001305779"/>
    </source>
</evidence>
<dbReference type="PANTHER" id="PTHR42060">
    <property type="entry name" value="NHL REPEAT-CONTAINING PROTEIN-RELATED"/>
    <property type="match status" value="1"/>
</dbReference>
<keyword evidence="2" id="KW-1185">Reference proteome</keyword>
<gene>
    <name evidence="1" type="ORF">PRZ48_010781</name>
</gene>
<sequence>MCGVEENPHILLSVDSHAKVWRIDTKTGNVDAPLEHASLKPSENAERVPIGANRAKTFGGYLYWTNSGRETFCRVKIDAEGTPQGEVEVVASNEGAGKMVAYDDFDFDRNTGWAYLTQHGNAVHKVDKEGELEVFASSGDYGMFEEPTALAVSRDGKRMFVACAGKLGEFKGNVVEVEIPGKA</sequence>
<name>A0ABR0E9L8_ZASCE</name>
<dbReference type="SUPFAM" id="SSF63829">
    <property type="entry name" value="Calcium-dependent phosphotriesterase"/>
    <property type="match status" value="1"/>
</dbReference>
<dbReference type="EMBL" id="JAXOVC010000008">
    <property type="protein sequence ID" value="KAK4498125.1"/>
    <property type="molecule type" value="Genomic_DNA"/>
</dbReference>
<dbReference type="Proteomes" id="UP001305779">
    <property type="component" value="Unassembled WGS sequence"/>
</dbReference>
<reference evidence="1 2" key="1">
    <citation type="journal article" date="2023" name="G3 (Bethesda)">
        <title>A chromosome-level genome assembly of Zasmidium syzygii isolated from banana leaves.</title>
        <authorList>
            <person name="van Westerhoven A.C."/>
            <person name="Mehrabi R."/>
            <person name="Talebi R."/>
            <person name="Steentjes M.B.F."/>
            <person name="Corcolon B."/>
            <person name="Chong P.A."/>
            <person name="Kema G.H.J."/>
            <person name="Seidl M.F."/>
        </authorList>
    </citation>
    <scope>NUCLEOTIDE SEQUENCE [LARGE SCALE GENOMIC DNA]</scope>
    <source>
        <strain evidence="1 2">P124</strain>
    </source>
</reference>
<protein>
    <submittedName>
        <fullName evidence="1">Uncharacterized protein</fullName>
    </submittedName>
</protein>
<dbReference type="PANTHER" id="PTHR42060:SF1">
    <property type="entry name" value="NHL REPEAT-CONTAINING PROTEIN"/>
    <property type="match status" value="1"/>
</dbReference>
<dbReference type="InterPro" id="IPR052998">
    <property type="entry name" value="Hetero-Diels-Alderase-like"/>
</dbReference>
<dbReference type="InterPro" id="IPR011042">
    <property type="entry name" value="6-blade_b-propeller_TolB-like"/>
</dbReference>
<proteinExistence type="predicted"/>
<evidence type="ECO:0000313" key="1">
    <source>
        <dbReference type="EMBL" id="KAK4498125.1"/>
    </source>
</evidence>
<accession>A0ABR0E9L8</accession>
<comment type="caution">
    <text evidence="1">The sequence shown here is derived from an EMBL/GenBank/DDBJ whole genome shotgun (WGS) entry which is preliminary data.</text>
</comment>
<dbReference type="Gene3D" id="2.120.10.30">
    <property type="entry name" value="TolB, C-terminal domain"/>
    <property type="match status" value="1"/>
</dbReference>
<organism evidence="1 2">
    <name type="scientific">Zasmidium cellare</name>
    <name type="common">Wine cellar mold</name>
    <name type="synonym">Racodium cellare</name>
    <dbReference type="NCBI Taxonomy" id="395010"/>
    <lineage>
        <taxon>Eukaryota</taxon>
        <taxon>Fungi</taxon>
        <taxon>Dikarya</taxon>
        <taxon>Ascomycota</taxon>
        <taxon>Pezizomycotina</taxon>
        <taxon>Dothideomycetes</taxon>
        <taxon>Dothideomycetidae</taxon>
        <taxon>Mycosphaerellales</taxon>
        <taxon>Mycosphaerellaceae</taxon>
        <taxon>Zasmidium</taxon>
    </lineage>
</organism>